<feature type="transmembrane region" description="Helical" evidence="2">
    <location>
        <begin position="281"/>
        <end position="297"/>
    </location>
</feature>
<evidence type="ECO:0000313" key="4">
    <source>
        <dbReference type="Proteomes" id="UP000037510"/>
    </source>
</evidence>
<dbReference type="InterPro" id="IPR022127">
    <property type="entry name" value="STIMATE/YPL162C"/>
</dbReference>
<proteinExistence type="predicted"/>
<accession>A0A0L7LDQ2</accession>
<organism evidence="3 4">
    <name type="scientific">Operophtera brumata</name>
    <name type="common">Winter moth</name>
    <name type="synonym">Phalaena brumata</name>
    <dbReference type="NCBI Taxonomy" id="104452"/>
    <lineage>
        <taxon>Eukaryota</taxon>
        <taxon>Metazoa</taxon>
        <taxon>Ecdysozoa</taxon>
        <taxon>Arthropoda</taxon>
        <taxon>Hexapoda</taxon>
        <taxon>Insecta</taxon>
        <taxon>Pterygota</taxon>
        <taxon>Neoptera</taxon>
        <taxon>Endopterygota</taxon>
        <taxon>Lepidoptera</taxon>
        <taxon>Glossata</taxon>
        <taxon>Ditrysia</taxon>
        <taxon>Geometroidea</taxon>
        <taxon>Geometridae</taxon>
        <taxon>Larentiinae</taxon>
        <taxon>Operophtera</taxon>
    </lineage>
</organism>
<sequence length="498" mass="54312">MNNSSDYYFNWSEPHCSKDALTDTYGWFMQVLLAVLAFTCLVGKRFCEPRYARRPWLIWFYDTSKQGLGALIIHAANVWLSPHLTGNPCTWYIVNFMLDSTLGLLIIWAGIRMAQHCARCILYAALATFAKSVLALVLRLPPVGAVLSTLRLSPVSDPRLELAVVMLIIPFFVNVSTDDVIILYGALAMFAKSVLALVLRLPPVGAVLSTLRLSPVSDPRLELAVVMLIIPFFVNVSTDDVIILYGALAMFAKSVLALVLRLPPVGAVLSTLRLSPVSDPRLELAVVMLIIPFFVNVSTDDVIILYGALAMFAKSVLALVLRLPPVGAVLSTLRLSPVSDPRLELAVVMLIIPFFVNVNTDDVIILFAALATFAKSVLALVLRLPPVGAVLSTLRLSPVSDPRLELVVVMLIIPFFVNVNTDDVIILFAALATFAKSVLALVLRLPPVGAVLSTLRLSPVSDPRLELAVVRYQSIKKEKSGSEEERDSADEKLLGASV</sequence>
<feature type="transmembrane region" description="Helical" evidence="2">
    <location>
        <begin position="403"/>
        <end position="419"/>
    </location>
</feature>
<feature type="transmembrane region" description="Helical" evidence="2">
    <location>
        <begin position="425"/>
        <end position="443"/>
    </location>
</feature>
<dbReference type="Proteomes" id="UP000037510">
    <property type="component" value="Unassembled WGS sequence"/>
</dbReference>
<keyword evidence="2" id="KW-0812">Transmembrane</keyword>
<evidence type="ECO:0008006" key="5">
    <source>
        <dbReference type="Google" id="ProtNLM"/>
    </source>
</evidence>
<evidence type="ECO:0000256" key="1">
    <source>
        <dbReference type="SAM" id="MobiDB-lite"/>
    </source>
</evidence>
<protein>
    <recommendedName>
        <fullName evidence="5">Transmembrane protein</fullName>
    </recommendedName>
</protein>
<keyword evidence="2" id="KW-0472">Membrane</keyword>
<reference evidence="3 4" key="1">
    <citation type="journal article" date="2015" name="Genome Biol. Evol.">
        <title>The genome of winter moth (Operophtera brumata) provides a genomic perspective on sexual dimorphism and phenology.</title>
        <authorList>
            <person name="Derks M.F."/>
            <person name="Smit S."/>
            <person name="Salis L."/>
            <person name="Schijlen E."/>
            <person name="Bossers A."/>
            <person name="Mateman C."/>
            <person name="Pijl A.S."/>
            <person name="de Ridder D."/>
            <person name="Groenen M.A."/>
            <person name="Visser M.E."/>
            <person name="Megens H.J."/>
        </authorList>
    </citation>
    <scope>NUCLEOTIDE SEQUENCE [LARGE SCALE GENOMIC DNA]</scope>
    <source>
        <strain evidence="3">WM2013NL</strain>
        <tissue evidence="3">Head and thorax</tissue>
    </source>
</reference>
<feature type="transmembrane region" description="Helical" evidence="2">
    <location>
        <begin position="342"/>
        <end position="358"/>
    </location>
</feature>
<feature type="transmembrane region" description="Helical" evidence="2">
    <location>
        <begin position="27"/>
        <end position="47"/>
    </location>
</feature>
<dbReference type="PANTHER" id="PTHR31735:SF1">
    <property type="entry name" value="VACUOLAR MEMBRANE PROTEIN YPL162C"/>
    <property type="match status" value="1"/>
</dbReference>
<evidence type="ECO:0000313" key="3">
    <source>
        <dbReference type="EMBL" id="KOB73316.1"/>
    </source>
</evidence>
<keyword evidence="4" id="KW-1185">Reference proteome</keyword>
<dbReference type="EMBL" id="JTDY01001624">
    <property type="protein sequence ID" value="KOB73316.1"/>
    <property type="molecule type" value="Genomic_DNA"/>
</dbReference>
<feature type="transmembrane region" description="Helical" evidence="2">
    <location>
        <begin position="91"/>
        <end position="109"/>
    </location>
</feature>
<feature type="transmembrane region" description="Helical" evidence="2">
    <location>
        <begin position="364"/>
        <end position="382"/>
    </location>
</feature>
<dbReference type="AlphaFoldDB" id="A0A0L7LDQ2"/>
<evidence type="ECO:0000256" key="2">
    <source>
        <dbReference type="SAM" id="Phobius"/>
    </source>
</evidence>
<comment type="caution">
    <text evidence="3">The sequence shown here is derived from an EMBL/GenBank/DDBJ whole genome shotgun (WGS) entry which is preliminary data.</text>
</comment>
<dbReference type="GO" id="GO:0016020">
    <property type="term" value="C:membrane"/>
    <property type="evidence" value="ECO:0007669"/>
    <property type="project" value="TreeGrafter"/>
</dbReference>
<feature type="region of interest" description="Disordered" evidence="1">
    <location>
        <begin position="476"/>
        <end position="498"/>
    </location>
</feature>
<keyword evidence="2" id="KW-1133">Transmembrane helix</keyword>
<feature type="transmembrane region" description="Helical" evidence="2">
    <location>
        <begin position="303"/>
        <end position="321"/>
    </location>
</feature>
<feature type="transmembrane region" description="Helical" evidence="2">
    <location>
        <begin position="220"/>
        <end position="236"/>
    </location>
</feature>
<dbReference type="STRING" id="104452.A0A0L7LDQ2"/>
<feature type="transmembrane region" description="Helical" evidence="2">
    <location>
        <begin position="181"/>
        <end position="199"/>
    </location>
</feature>
<feature type="transmembrane region" description="Helical" evidence="2">
    <location>
        <begin position="121"/>
        <end position="140"/>
    </location>
</feature>
<dbReference type="PANTHER" id="PTHR31735">
    <property type="entry name" value="VACUOLAR MEMBRANE PROTEIN YPL162C"/>
    <property type="match status" value="1"/>
</dbReference>
<gene>
    <name evidence="3" type="ORF">OBRU01_10922</name>
</gene>
<feature type="transmembrane region" description="Helical" evidence="2">
    <location>
        <begin position="242"/>
        <end position="260"/>
    </location>
</feature>
<dbReference type="Pfam" id="PF12400">
    <property type="entry name" value="STIMATE"/>
    <property type="match status" value="5"/>
</dbReference>
<name>A0A0L7LDQ2_OPEBR</name>